<accession>A0ABW5NJI3</accession>
<evidence type="ECO:0000313" key="2">
    <source>
        <dbReference type="Proteomes" id="UP001597393"/>
    </source>
</evidence>
<dbReference type="Proteomes" id="UP001597393">
    <property type="component" value="Unassembled WGS sequence"/>
</dbReference>
<dbReference type="EMBL" id="JBHUMA010000006">
    <property type="protein sequence ID" value="MFD2599202.1"/>
    <property type="molecule type" value="Genomic_DNA"/>
</dbReference>
<gene>
    <name evidence="1" type="ORF">ACFSQ3_09580</name>
</gene>
<organism evidence="1 2">
    <name type="scientific">Sphingobacterium corticis</name>
    <dbReference type="NCBI Taxonomy" id="1812823"/>
    <lineage>
        <taxon>Bacteria</taxon>
        <taxon>Pseudomonadati</taxon>
        <taxon>Bacteroidota</taxon>
        <taxon>Sphingobacteriia</taxon>
        <taxon>Sphingobacteriales</taxon>
        <taxon>Sphingobacteriaceae</taxon>
        <taxon>Sphingobacterium</taxon>
    </lineage>
</organism>
<evidence type="ECO:0000313" key="1">
    <source>
        <dbReference type="EMBL" id="MFD2599202.1"/>
    </source>
</evidence>
<comment type="caution">
    <text evidence="1">The sequence shown here is derived from an EMBL/GenBank/DDBJ whole genome shotgun (WGS) entry which is preliminary data.</text>
</comment>
<reference evidence="2" key="1">
    <citation type="journal article" date="2019" name="Int. J. Syst. Evol. Microbiol.">
        <title>The Global Catalogue of Microorganisms (GCM) 10K type strain sequencing project: providing services to taxonomists for standard genome sequencing and annotation.</title>
        <authorList>
            <consortium name="The Broad Institute Genomics Platform"/>
            <consortium name="The Broad Institute Genome Sequencing Center for Infectious Disease"/>
            <person name="Wu L."/>
            <person name="Ma J."/>
        </authorList>
    </citation>
    <scope>NUCLEOTIDE SEQUENCE [LARGE SCALE GENOMIC DNA]</scope>
    <source>
        <strain evidence="2">KCTC 42248</strain>
    </source>
</reference>
<proteinExistence type="predicted"/>
<protein>
    <submittedName>
        <fullName evidence="1">Uncharacterized protein</fullName>
    </submittedName>
</protein>
<keyword evidence="2" id="KW-1185">Reference proteome</keyword>
<dbReference type="RefSeq" id="WP_380869328.1">
    <property type="nucleotide sequence ID" value="NZ_JBHUMA010000006.1"/>
</dbReference>
<name>A0ABW5NJI3_9SPHI</name>
<sequence>MKRFDKLFKETGPENMGGKQLVLDWNDIEPYAKEAEYLFGNDIADHLRSFVGKGHDQEFNWIIDPKIAKPFSKYLRF</sequence>